<dbReference type="PROSITE" id="PS01050">
    <property type="entry name" value="YJEF_C_2"/>
    <property type="match status" value="1"/>
</dbReference>
<dbReference type="SUPFAM" id="SSF53613">
    <property type="entry name" value="Ribokinase-like"/>
    <property type="match status" value="1"/>
</dbReference>
<reference evidence="8 9" key="1">
    <citation type="submission" date="2018-07" db="EMBL/GenBank/DDBJ databases">
        <title>Genome sequencing of Moraxellaceae gen. HYN0046.</title>
        <authorList>
            <person name="Kim M."/>
            <person name="Yi H."/>
        </authorList>
    </citation>
    <scope>NUCLEOTIDE SEQUENCE [LARGE SCALE GENOMIC DNA]</scope>
    <source>
        <strain evidence="8 9">HYN0046</strain>
    </source>
</reference>
<dbReference type="EMBL" id="CP031222">
    <property type="protein sequence ID" value="AXI03122.1"/>
    <property type="molecule type" value="Genomic_DNA"/>
</dbReference>
<feature type="binding site" evidence="6">
    <location>
        <position position="40"/>
    </location>
    <ligand>
        <name>(6S)-NADPHX</name>
        <dbReference type="ChEBI" id="CHEBI:64076"/>
    </ligand>
</feature>
<dbReference type="AlphaFoldDB" id="A0A345P763"/>
<evidence type="ECO:0000313" key="8">
    <source>
        <dbReference type="EMBL" id="AXI03122.1"/>
    </source>
</evidence>
<dbReference type="CDD" id="cd01171">
    <property type="entry name" value="YXKO-related"/>
    <property type="match status" value="1"/>
</dbReference>
<dbReference type="EC" id="4.2.1.136" evidence="6"/>
<comment type="catalytic activity">
    <reaction evidence="6">
        <text>(6S)-NADHX + ADP = AMP + phosphate + NADH + H(+)</text>
        <dbReference type="Rhea" id="RHEA:32223"/>
        <dbReference type="ChEBI" id="CHEBI:15378"/>
        <dbReference type="ChEBI" id="CHEBI:43474"/>
        <dbReference type="ChEBI" id="CHEBI:57945"/>
        <dbReference type="ChEBI" id="CHEBI:64074"/>
        <dbReference type="ChEBI" id="CHEBI:456215"/>
        <dbReference type="ChEBI" id="CHEBI:456216"/>
        <dbReference type="EC" id="4.2.1.136"/>
    </reaction>
</comment>
<keyword evidence="2 6" id="KW-0067">ATP-binding</keyword>
<name>A0A345P763_9GAMM</name>
<gene>
    <name evidence="6" type="primary">nnrD</name>
    <name evidence="8" type="ORF">HYN46_09890</name>
</gene>
<comment type="similarity">
    <text evidence="6">Belongs to the NnrD/CARKD family.</text>
</comment>
<dbReference type="InterPro" id="IPR029056">
    <property type="entry name" value="Ribokinase-like"/>
</dbReference>
<keyword evidence="1 6" id="KW-0547">Nucleotide-binding</keyword>
<organism evidence="8 9">
    <name type="scientific">Aquirhabdus parva</name>
    <dbReference type="NCBI Taxonomy" id="2283318"/>
    <lineage>
        <taxon>Bacteria</taxon>
        <taxon>Pseudomonadati</taxon>
        <taxon>Pseudomonadota</taxon>
        <taxon>Gammaproteobacteria</taxon>
        <taxon>Moraxellales</taxon>
        <taxon>Moraxellaceae</taxon>
        <taxon>Aquirhabdus</taxon>
    </lineage>
</organism>
<comment type="subunit">
    <text evidence="6">Homotetramer.</text>
</comment>
<feature type="binding site" evidence="6">
    <location>
        <position position="148"/>
    </location>
    <ligand>
        <name>(6S)-NADPHX</name>
        <dbReference type="ChEBI" id="CHEBI:64076"/>
    </ligand>
</feature>
<dbReference type="Proteomes" id="UP000253940">
    <property type="component" value="Chromosome"/>
</dbReference>
<comment type="function">
    <text evidence="6">Catalyzes the dehydration of the S-form of NAD(P)HX at the expense of ADP, which is converted to AMP. Together with NAD(P)HX epimerase, which catalyzes the epimerization of the S- and R-forms, the enzyme allows the repair of both epimers of NAD(P)HX, a damaged form of NAD(P)H that is a result of enzymatic or heat-dependent hydration.</text>
</comment>
<evidence type="ECO:0000256" key="5">
    <source>
        <dbReference type="ARBA" id="ARBA00023239"/>
    </source>
</evidence>
<protein>
    <recommendedName>
        <fullName evidence="6">ADP-dependent (S)-NAD(P)H-hydrate dehydratase</fullName>
        <ecNumber evidence="6">4.2.1.136</ecNumber>
    </recommendedName>
    <alternativeName>
        <fullName evidence="6">ADP-dependent NAD(P)HX dehydratase</fullName>
    </alternativeName>
</protein>
<proteinExistence type="inferred from homology"/>
<dbReference type="NCBIfam" id="TIGR00196">
    <property type="entry name" value="yjeF_cterm"/>
    <property type="match status" value="1"/>
</dbReference>
<dbReference type="OrthoDB" id="9806925at2"/>
<feature type="domain" description="YjeF C-terminal" evidence="7">
    <location>
        <begin position="5"/>
        <end position="275"/>
    </location>
</feature>
<evidence type="ECO:0000256" key="2">
    <source>
        <dbReference type="ARBA" id="ARBA00022840"/>
    </source>
</evidence>
<evidence type="ECO:0000256" key="1">
    <source>
        <dbReference type="ARBA" id="ARBA00022741"/>
    </source>
</evidence>
<dbReference type="RefSeq" id="WP_114899232.1">
    <property type="nucleotide sequence ID" value="NZ_CP031222.1"/>
</dbReference>
<dbReference type="InterPro" id="IPR017953">
    <property type="entry name" value="Carbohydrate_kinase_pred_CS"/>
</dbReference>
<feature type="binding site" evidence="6">
    <location>
        <position position="214"/>
    </location>
    <ligand>
        <name>AMP</name>
        <dbReference type="ChEBI" id="CHEBI:456215"/>
    </ligand>
</feature>
<comment type="cofactor">
    <cofactor evidence="6">
        <name>Mg(2+)</name>
        <dbReference type="ChEBI" id="CHEBI:18420"/>
    </cofactor>
</comment>
<accession>A0A345P763</accession>
<dbReference type="PROSITE" id="PS51383">
    <property type="entry name" value="YJEF_C_3"/>
    <property type="match status" value="1"/>
</dbReference>
<dbReference type="KEGG" id="mbah:HYN46_09890"/>
<dbReference type="PANTHER" id="PTHR12592:SF0">
    <property type="entry name" value="ATP-DEPENDENT (S)-NAD(P)H-HYDRATE DEHYDRATASE"/>
    <property type="match status" value="1"/>
</dbReference>
<dbReference type="Pfam" id="PF01256">
    <property type="entry name" value="Carb_kinase"/>
    <property type="match status" value="1"/>
</dbReference>
<feature type="binding site" evidence="6">
    <location>
        <position position="215"/>
    </location>
    <ligand>
        <name>(6S)-NADPHX</name>
        <dbReference type="ChEBI" id="CHEBI:64076"/>
    </ligand>
</feature>
<dbReference type="GO" id="GO:0046496">
    <property type="term" value="P:nicotinamide nucleotide metabolic process"/>
    <property type="evidence" value="ECO:0007669"/>
    <property type="project" value="UniProtKB-UniRule"/>
</dbReference>
<keyword evidence="4 6" id="KW-0520">NAD</keyword>
<dbReference type="PANTHER" id="PTHR12592">
    <property type="entry name" value="ATP-DEPENDENT (S)-NAD(P)H-HYDRATE DEHYDRATASE FAMILY MEMBER"/>
    <property type="match status" value="1"/>
</dbReference>
<keyword evidence="3 6" id="KW-0521">NADP</keyword>
<dbReference type="GO" id="GO:0110051">
    <property type="term" value="P:metabolite repair"/>
    <property type="evidence" value="ECO:0007669"/>
    <property type="project" value="TreeGrafter"/>
</dbReference>
<dbReference type="GO" id="GO:0052856">
    <property type="term" value="F:NAD(P)HX epimerase activity"/>
    <property type="evidence" value="ECO:0007669"/>
    <property type="project" value="TreeGrafter"/>
</dbReference>
<evidence type="ECO:0000259" key="7">
    <source>
        <dbReference type="PROSITE" id="PS51383"/>
    </source>
</evidence>
<evidence type="ECO:0000313" key="9">
    <source>
        <dbReference type="Proteomes" id="UP000253940"/>
    </source>
</evidence>
<dbReference type="GO" id="GO:0005524">
    <property type="term" value="F:ATP binding"/>
    <property type="evidence" value="ECO:0007669"/>
    <property type="project" value="UniProtKB-KW"/>
</dbReference>
<evidence type="ECO:0000256" key="4">
    <source>
        <dbReference type="ARBA" id="ARBA00023027"/>
    </source>
</evidence>
<keyword evidence="9" id="KW-1185">Reference proteome</keyword>
<dbReference type="InterPro" id="IPR000631">
    <property type="entry name" value="CARKD"/>
</dbReference>
<comment type="catalytic activity">
    <reaction evidence="6">
        <text>(6S)-NADPHX + ADP = AMP + phosphate + NADPH + H(+)</text>
        <dbReference type="Rhea" id="RHEA:32235"/>
        <dbReference type="ChEBI" id="CHEBI:15378"/>
        <dbReference type="ChEBI" id="CHEBI:43474"/>
        <dbReference type="ChEBI" id="CHEBI:57783"/>
        <dbReference type="ChEBI" id="CHEBI:64076"/>
        <dbReference type="ChEBI" id="CHEBI:456215"/>
        <dbReference type="ChEBI" id="CHEBI:456216"/>
        <dbReference type="EC" id="4.2.1.136"/>
    </reaction>
</comment>
<dbReference type="HAMAP" id="MF_01965">
    <property type="entry name" value="NADHX_dehydratase"/>
    <property type="match status" value="1"/>
</dbReference>
<keyword evidence="5 6" id="KW-0456">Lyase</keyword>
<dbReference type="Gene3D" id="3.40.1190.20">
    <property type="match status" value="1"/>
</dbReference>
<sequence>MAQRDVNILILKQIIRTPDSHKGSHGSVAVIGGNIGMLGAALLSGRAAFAAGAGKVWLNVVDQRLAVDPFAPELMIRSYDGDLTQATALAVGPGLGADTVAHTAIERSFMQSHIPTVFDADALNMISRSDNYRNQLHNRTSMAILTPHPAEAGRLLGCDAADIQDNRLKAAERIAERYHSIVVLKGDQSIVFHPSGEYVVNSSGGPALAVAGQGDVLTGVIAALLGQGVDHFEAASLGAYIHGLAGDLYVEQARGDIGLTASAMPRLISQVLNRLLHPLVSSSAL</sequence>
<evidence type="ECO:0000256" key="6">
    <source>
        <dbReference type="HAMAP-Rule" id="MF_01965"/>
    </source>
</evidence>
<dbReference type="GO" id="GO:0052855">
    <property type="term" value="F:ADP-dependent NAD(P)H-hydrate dehydratase activity"/>
    <property type="evidence" value="ECO:0007669"/>
    <property type="project" value="UniProtKB-UniRule"/>
</dbReference>
<feature type="binding site" evidence="6">
    <location>
        <position position="94"/>
    </location>
    <ligand>
        <name>(6S)-NADPHX</name>
        <dbReference type="ChEBI" id="CHEBI:64076"/>
    </ligand>
</feature>
<feature type="binding site" evidence="6">
    <location>
        <begin position="185"/>
        <end position="189"/>
    </location>
    <ligand>
        <name>AMP</name>
        <dbReference type="ChEBI" id="CHEBI:456215"/>
    </ligand>
</feature>
<evidence type="ECO:0000256" key="3">
    <source>
        <dbReference type="ARBA" id="ARBA00022857"/>
    </source>
</evidence>